<gene>
    <name evidence="7" type="ORF">ACFPT7_25035</name>
</gene>
<proteinExistence type="inferred from homology"/>
<dbReference type="Gene3D" id="3.50.30.30">
    <property type="match status" value="1"/>
</dbReference>
<name>A0ABW1EMU5_9BACT</name>
<feature type="domain" description="Transferrin receptor-like dimerisation" evidence="5">
    <location>
        <begin position="610"/>
        <end position="721"/>
    </location>
</feature>
<evidence type="ECO:0000256" key="1">
    <source>
        <dbReference type="ARBA" id="ARBA00005634"/>
    </source>
</evidence>
<evidence type="ECO:0000256" key="3">
    <source>
        <dbReference type="SAM" id="SignalP"/>
    </source>
</evidence>
<comment type="caution">
    <text evidence="7">The sequence shown here is derived from an EMBL/GenBank/DDBJ whole genome shotgun (WGS) entry which is preliminary data.</text>
</comment>
<evidence type="ECO:0000256" key="2">
    <source>
        <dbReference type="SAM" id="MobiDB-lite"/>
    </source>
</evidence>
<protein>
    <submittedName>
        <fullName evidence="7">M28 family metallopeptidase</fullName>
    </submittedName>
</protein>
<dbReference type="RefSeq" id="WP_263341666.1">
    <property type="nucleotide sequence ID" value="NZ_JAGSYH010000008.1"/>
</dbReference>
<evidence type="ECO:0000313" key="8">
    <source>
        <dbReference type="Proteomes" id="UP001596091"/>
    </source>
</evidence>
<feature type="domain" description="PA" evidence="4">
    <location>
        <begin position="159"/>
        <end position="247"/>
    </location>
</feature>
<feature type="region of interest" description="Disordered" evidence="2">
    <location>
        <begin position="487"/>
        <end position="506"/>
    </location>
</feature>
<dbReference type="Pfam" id="PF04253">
    <property type="entry name" value="TFR_dimer"/>
    <property type="match status" value="1"/>
</dbReference>
<dbReference type="SUPFAM" id="SSF47672">
    <property type="entry name" value="Transferrin receptor-like dimerisation domain"/>
    <property type="match status" value="1"/>
</dbReference>
<dbReference type="InterPro" id="IPR007365">
    <property type="entry name" value="TFR-like_dimer_dom"/>
</dbReference>
<dbReference type="Gene3D" id="1.20.930.40">
    <property type="entry name" value="Transferrin receptor-like, dimerisation domain"/>
    <property type="match status" value="1"/>
</dbReference>
<evidence type="ECO:0000259" key="5">
    <source>
        <dbReference type="Pfam" id="PF04253"/>
    </source>
</evidence>
<sequence>MFAFRPFRFMALQTWFWAIAFALSNAALTSGQTPPSVFGYNDFTAQAKIDAEFLPVPDASLAGQELKFLTAQPHLASTPEDHETALYVARKFRAAGLETEIVPYKVLMNQPRKVSIEAHSDDGGLLVIGPSWEHVSDDAFQDDSRIVMPFAGSSGSGDVTGEVVYANYGRLEDFDKLARDGVDLHGKVVLVRYGANFRGVKVYLAEQRGAIGVLIYSDPQDDGYFQGDPYPNGPWRPDTGVQRGSVQYLFKYPGDPETPGVASTLDLPDSARLDPLKTGNQPSIIAIPISSHDAAPILRALKGPTVPKGWQGALPFSYHTGGSGAFTGVTVHLVSDQDYELRIIWDVIGKVRGSQFPQDWVIVGNHRDAWVYGAADPCSGTAAMLEAVHGIGSLLKQGWRPKRTILFASWDAEEEGLIGSTEWVEQHGHALDHAVAYFNTDVAVTGSEFGAEAVPSLKQFLREVAQQVPSPQGGSVYMHWKLDSGSENRESNSLRGSKSGIDNLGEAPVGDLGSGSDYTPFFQHAGVPSTDIGSRGSYGVYHSVFDDYTWFIQNADPTFEYLQEIARVLGLEALHMADADVLPYDYVAYARAINASLDAARHKAAARSIDFSAAQSAGARFMRAAEAARMLQTNLQGKSQAELMRFNTILRQTENQFLSQAGLPNRPWYKHLIYAPGEYSGYAAAVIPGVNEALDARNTDLAAQQLALLTQALNRAAGMLEQAR</sequence>
<dbReference type="EMBL" id="JBHSPH010000020">
    <property type="protein sequence ID" value="MFC5865595.1"/>
    <property type="molecule type" value="Genomic_DNA"/>
</dbReference>
<comment type="similarity">
    <text evidence="1">Belongs to the peptidase M28 family. M28B subfamily.</text>
</comment>
<dbReference type="PANTHER" id="PTHR10404:SF46">
    <property type="entry name" value="VACUOLAR PROTEIN SORTING-ASSOCIATED PROTEIN 70"/>
    <property type="match status" value="1"/>
</dbReference>
<keyword evidence="3" id="KW-0732">Signal</keyword>
<reference evidence="8" key="1">
    <citation type="journal article" date="2019" name="Int. J. Syst. Evol. Microbiol.">
        <title>The Global Catalogue of Microorganisms (GCM) 10K type strain sequencing project: providing services to taxonomists for standard genome sequencing and annotation.</title>
        <authorList>
            <consortium name="The Broad Institute Genomics Platform"/>
            <consortium name="The Broad Institute Genome Sequencing Center for Infectious Disease"/>
            <person name="Wu L."/>
            <person name="Ma J."/>
        </authorList>
    </citation>
    <scope>NUCLEOTIDE SEQUENCE [LARGE SCALE GENOMIC DNA]</scope>
    <source>
        <strain evidence="8">JCM 4087</strain>
    </source>
</reference>
<dbReference type="Gene3D" id="3.40.630.10">
    <property type="entry name" value="Zn peptidases"/>
    <property type="match status" value="1"/>
</dbReference>
<dbReference type="CDD" id="cd02121">
    <property type="entry name" value="PA_GCPII_like"/>
    <property type="match status" value="1"/>
</dbReference>
<feature type="signal peptide" evidence="3">
    <location>
        <begin position="1"/>
        <end position="26"/>
    </location>
</feature>
<dbReference type="InterPro" id="IPR046450">
    <property type="entry name" value="PA_dom_sf"/>
</dbReference>
<organism evidence="7 8">
    <name type="scientific">Acidicapsa dinghuensis</name>
    <dbReference type="NCBI Taxonomy" id="2218256"/>
    <lineage>
        <taxon>Bacteria</taxon>
        <taxon>Pseudomonadati</taxon>
        <taxon>Acidobacteriota</taxon>
        <taxon>Terriglobia</taxon>
        <taxon>Terriglobales</taxon>
        <taxon>Acidobacteriaceae</taxon>
        <taxon>Acidicapsa</taxon>
    </lineage>
</organism>
<dbReference type="SUPFAM" id="SSF52025">
    <property type="entry name" value="PA domain"/>
    <property type="match status" value="1"/>
</dbReference>
<evidence type="ECO:0000259" key="4">
    <source>
        <dbReference type="Pfam" id="PF02225"/>
    </source>
</evidence>
<dbReference type="InterPro" id="IPR003137">
    <property type="entry name" value="PA_domain"/>
</dbReference>
<accession>A0ABW1EMU5</accession>
<dbReference type="PANTHER" id="PTHR10404">
    <property type="entry name" value="N-ACETYLATED-ALPHA-LINKED ACIDIC DIPEPTIDASE"/>
    <property type="match status" value="1"/>
</dbReference>
<dbReference type="CDD" id="cd08022">
    <property type="entry name" value="M28_PSMA_like"/>
    <property type="match status" value="1"/>
</dbReference>
<dbReference type="Proteomes" id="UP001596091">
    <property type="component" value="Unassembled WGS sequence"/>
</dbReference>
<feature type="chain" id="PRO_5046950514" evidence="3">
    <location>
        <begin position="27"/>
        <end position="724"/>
    </location>
</feature>
<feature type="domain" description="Peptidase M28" evidence="6">
    <location>
        <begin position="347"/>
        <end position="549"/>
    </location>
</feature>
<dbReference type="SUPFAM" id="SSF53187">
    <property type="entry name" value="Zn-dependent exopeptidases"/>
    <property type="match status" value="1"/>
</dbReference>
<dbReference type="InterPro" id="IPR007484">
    <property type="entry name" value="Peptidase_M28"/>
</dbReference>
<evidence type="ECO:0000259" key="6">
    <source>
        <dbReference type="Pfam" id="PF04389"/>
    </source>
</evidence>
<dbReference type="InterPro" id="IPR036757">
    <property type="entry name" value="TFR-like_dimer_dom_sf"/>
</dbReference>
<dbReference type="InterPro" id="IPR039373">
    <property type="entry name" value="Peptidase_M28B"/>
</dbReference>
<dbReference type="Pfam" id="PF02225">
    <property type="entry name" value="PA"/>
    <property type="match status" value="1"/>
</dbReference>
<dbReference type="Pfam" id="PF04389">
    <property type="entry name" value="Peptidase_M28"/>
    <property type="match status" value="1"/>
</dbReference>
<keyword evidence="8" id="KW-1185">Reference proteome</keyword>
<evidence type="ECO:0000313" key="7">
    <source>
        <dbReference type="EMBL" id="MFC5865595.1"/>
    </source>
</evidence>